<proteinExistence type="predicted"/>
<name>A0ACC1BCG8_9ROSI</name>
<sequence length="131" mass="15804">MSRQKIDYNFKTISCKMAVQKESKSNFYEVLSLGSKSVGFDEIKKAFRRMALQYHPDVCPSLAKEESTKRFVELQQAYETLSNPVSRKMYDYEMSLVEERRRRDRFPKKVWEEQLFGLKQRSRIRMERKRS</sequence>
<keyword evidence="2" id="KW-1185">Reference proteome</keyword>
<evidence type="ECO:0000313" key="2">
    <source>
        <dbReference type="Proteomes" id="UP001164250"/>
    </source>
</evidence>
<evidence type="ECO:0000313" key="1">
    <source>
        <dbReference type="EMBL" id="KAJ0096625.1"/>
    </source>
</evidence>
<dbReference type="Proteomes" id="UP001164250">
    <property type="component" value="Chromosome 5"/>
</dbReference>
<gene>
    <name evidence="1" type="ORF">Patl1_27303</name>
</gene>
<comment type="caution">
    <text evidence="1">The sequence shown here is derived from an EMBL/GenBank/DDBJ whole genome shotgun (WGS) entry which is preliminary data.</text>
</comment>
<reference evidence="2" key="1">
    <citation type="journal article" date="2023" name="G3 (Bethesda)">
        <title>Genome assembly and association tests identify interacting loci associated with vigor, precocity, and sex in interspecific pistachio rootstocks.</title>
        <authorList>
            <person name="Palmer W."/>
            <person name="Jacygrad E."/>
            <person name="Sagayaradj S."/>
            <person name="Cavanaugh K."/>
            <person name="Han R."/>
            <person name="Bertier L."/>
            <person name="Beede B."/>
            <person name="Kafkas S."/>
            <person name="Golino D."/>
            <person name="Preece J."/>
            <person name="Michelmore R."/>
        </authorList>
    </citation>
    <scope>NUCLEOTIDE SEQUENCE [LARGE SCALE GENOMIC DNA]</scope>
</reference>
<organism evidence="1 2">
    <name type="scientific">Pistacia atlantica</name>
    <dbReference type="NCBI Taxonomy" id="434234"/>
    <lineage>
        <taxon>Eukaryota</taxon>
        <taxon>Viridiplantae</taxon>
        <taxon>Streptophyta</taxon>
        <taxon>Embryophyta</taxon>
        <taxon>Tracheophyta</taxon>
        <taxon>Spermatophyta</taxon>
        <taxon>Magnoliopsida</taxon>
        <taxon>eudicotyledons</taxon>
        <taxon>Gunneridae</taxon>
        <taxon>Pentapetalae</taxon>
        <taxon>rosids</taxon>
        <taxon>malvids</taxon>
        <taxon>Sapindales</taxon>
        <taxon>Anacardiaceae</taxon>
        <taxon>Pistacia</taxon>
    </lineage>
</organism>
<accession>A0ACC1BCG8</accession>
<protein>
    <submittedName>
        <fullName evidence="1">Uncharacterized protein</fullName>
    </submittedName>
</protein>
<dbReference type="EMBL" id="CM047901">
    <property type="protein sequence ID" value="KAJ0096625.1"/>
    <property type="molecule type" value="Genomic_DNA"/>
</dbReference>